<evidence type="ECO:0000259" key="1">
    <source>
        <dbReference type="Pfam" id="PF00535"/>
    </source>
</evidence>
<dbReference type="InterPro" id="IPR050834">
    <property type="entry name" value="Glycosyltransf_2"/>
</dbReference>
<dbReference type="GO" id="GO:0016740">
    <property type="term" value="F:transferase activity"/>
    <property type="evidence" value="ECO:0007669"/>
    <property type="project" value="UniProtKB-KW"/>
</dbReference>
<sequence>MLIDKRDCLTVEEQLLIIRDVEKRFLKFWEKDFDRSSFLTCRDNFALTKDIQSTQLIKQEIMKKPKFTIAIPVFQRVEKLKRALKSALSQNYNEEYEILIVENPSEINDNSIYEMLKKEFDKKVNFYKNESNISVFNNWNRCLHLAQGDWVCLLHSDDEITNDYLSEMDYFLSKYSNGILIGCVDRIKDIYPPNMYSKSKYRILYFFEKLFYSRQMLEKKSVRNKKWSKYAKYGETIFLPPNAILHNREKCIKFGGYNQDENPNADQVFVNRMKQFGNVFLYRKKILQKKHASDSYGLTPSCIMQLSFLDPQVFYALISSKKRSQKSAYKQIMHYKNFLKEKKCYVLVKYLDDFFKKYDLN</sequence>
<dbReference type="EMBL" id="PRCE01000033">
    <property type="protein sequence ID" value="RTJ98177.1"/>
    <property type="molecule type" value="Genomic_DNA"/>
</dbReference>
<dbReference type="Pfam" id="PF00535">
    <property type="entry name" value="Glycos_transf_2"/>
    <property type="match status" value="1"/>
</dbReference>
<dbReference type="InterPro" id="IPR001173">
    <property type="entry name" value="Glyco_trans_2-like"/>
</dbReference>
<evidence type="ECO:0000313" key="2">
    <source>
        <dbReference type="EMBL" id="RTJ98177.1"/>
    </source>
</evidence>
<dbReference type="Gene3D" id="3.90.550.10">
    <property type="entry name" value="Spore Coat Polysaccharide Biosynthesis Protein SpsA, Chain A"/>
    <property type="match status" value="1"/>
</dbReference>
<dbReference type="AlphaFoldDB" id="A0A431B344"/>
<dbReference type="PANTHER" id="PTHR43685">
    <property type="entry name" value="GLYCOSYLTRANSFERASE"/>
    <property type="match status" value="1"/>
</dbReference>
<evidence type="ECO:0000313" key="3">
    <source>
        <dbReference type="Proteomes" id="UP000286791"/>
    </source>
</evidence>
<proteinExistence type="predicted"/>
<accession>A0A431B344</accession>
<comment type="caution">
    <text evidence="2">The sequence shown here is derived from an EMBL/GenBank/DDBJ whole genome shotgun (WGS) entry which is preliminary data.</text>
</comment>
<dbReference type="RefSeq" id="WP_002861853.1">
    <property type="nucleotide sequence ID" value="NZ_MJYV01000061.1"/>
</dbReference>
<keyword evidence="2" id="KW-0808">Transferase</keyword>
<name>A0A431B344_CAMJU</name>
<organism evidence="2 3">
    <name type="scientific">Campylobacter jejuni</name>
    <dbReference type="NCBI Taxonomy" id="197"/>
    <lineage>
        <taxon>Bacteria</taxon>
        <taxon>Pseudomonadati</taxon>
        <taxon>Campylobacterota</taxon>
        <taxon>Epsilonproteobacteria</taxon>
        <taxon>Campylobacterales</taxon>
        <taxon>Campylobacteraceae</taxon>
        <taxon>Campylobacter</taxon>
    </lineage>
</organism>
<dbReference type="SUPFAM" id="SSF53448">
    <property type="entry name" value="Nucleotide-diphospho-sugar transferases"/>
    <property type="match status" value="1"/>
</dbReference>
<feature type="domain" description="Glycosyltransferase 2-like" evidence="1">
    <location>
        <begin position="68"/>
        <end position="211"/>
    </location>
</feature>
<dbReference type="Proteomes" id="UP000286791">
    <property type="component" value="Unassembled WGS sequence"/>
</dbReference>
<dbReference type="PANTHER" id="PTHR43685:SF2">
    <property type="entry name" value="GLYCOSYLTRANSFERASE 2-LIKE DOMAIN-CONTAINING PROTEIN"/>
    <property type="match status" value="1"/>
</dbReference>
<protein>
    <submittedName>
        <fullName evidence="2">Glycosyltransferase family 2 protein</fullName>
    </submittedName>
</protein>
<reference evidence="2 3" key="1">
    <citation type="journal article" date="2019" name="Appl. Environ. Microbiol.">
        <title>Population genetics and characterization of Campylobacter jejuni isolates in western jackdaws and game birds in Finland.</title>
        <authorList>
            <person name="Kovanen S."/>
            <person name="Rossi M."/>
            <person name="Pohja-Mykra M."/>
            <person name="Nieminen T."/>
            <person name="Raunio-Saarnisto M."/>
            <person name="Sauvala M."/>
            <person name="Fredriksson-Ahomaa M."/>
            <person name="Hanninen M.L."/>
            <person name="Kivisto R."/>
        </authorList>
    </citation>
    <scope>NUCLEOTIDE SEQUENCE [LARGE SCALE GENOMIC DNA]</scope>
    <source>
        <strain evidence="2 3">CB304</strain>
    </source>
</reference>
<dbReference type="InterPro" id="IPR029044">
    <property type="entry name" value="Nucleotide-diphossugar_trans"/>
</dbReference>
<gene>
    <name evidence="2" type="ORF">C3H48_05110</name>
</gene>
<dbReference type="CDD" id="cd00761">
    <property type="entry name" value="Glyco_tranf_GTA_type"/>
    <property type="match status" value="1"/>
</dbReference>